<organism evidence="2 3">
    <name type="scientific">Solanum tuberosum</name>
    <name type="common">Potato</name>
    <dbReference type="NCBI Taxonomy" id="4113"/>
    <lineage>
        <taxon>Eukaryota</taxon>
        <taxon>Viridiplantae</taxon>
        <taxon>Streptophyta</taxon>
        <taxon>Embryophyta</taxon>
        <taxon>Tracheophyta</taxon>
        <taxon>Spermatophyta</taxon>
        <taxon>Magnoliopsida</taxon>
        <taxon>eudicotyledons</taxon>
        <taxon>Gunneridae</taxon>
        <taxon>Pentapetalae</taxon>
        <taxon>asterids</taxon>
        <taxon>lamiids</taxon>
        <taxon>Solanales</taxon>
        <taxon>Solanaceae</taxon>
        <taxon>Solanoideae</taxon>
        <taxon>Solaneae</taxon>
        <taxon>Solanum</taxon>
    </lineage>
</organism>
<dbReference type="InParanoid" id="M1DAN1"/>
<proteinExistence type="predicted"/>
<feature type="region of interest" description="Disordered" evidence="1">
    <location>
        <begin position="55"/>
        <end position="113"/>
    </location>
</feature>
<dbReference type="AlphaFoldDB" id="M1DAN1"/>
<evidence type="ECO:0000313" key="3">
    <source>
        <dbReference type="Proteomes" id="UP000011115"/>
    </source>
</evidence>
<reference evidence="3" key="1">
    <citation type="journal article" date="2011" name="Nature">
        <title>Genome sequence and analysis of the tuber crop potato.</title>
        <authorList>
            <consortium name="The Potato Genome Sequencing Consortium"/>
        </authorList>
    </citation>
    <scope>NUCLEOTIDE SEQUENCE [LARGE SCALE GENOMIC DNA]</scope>
    <source>
        <strain evidence="3">cv. DM1-3 516 R44</strain>
    </source>
</reference>
<reference evidence="2" key="2">
    <citation type="submission" date="2015-06" db="UniProtKB">
        <authorList>
            <consortium name="EnsemblPlants"/>
        </authorList>
    </citation>
    <scope>IDENTIFICATION</scope>
    <source>
        <strain evidence="2">DM1-3 516 R44</strain>
    </source>
</reference>
<accession>M1DAN1</accession>
<keyword evidence="3" id="KW-1185">Reference proteome</keyword>
<dbReference type="EnsemblPlants" id="PGSC0003DMT400085954">
    <property type="protein sequence ID" value="PGSC0003DMT400085954"/>
    <property type="gene ID" value="PGSC0003DMG400035525"/>
</dbReference>
<dbReference type="Gramene" id="PGSC0003DMT400085954">
    <property type="protein sequence ID" value="PGSC0003DMT400085954"/>
    <property type="gene ID" value="PGSC0003DMG400035525"/>
</dbReference>
<sequence>MTETNKEVERDFSLAALPTQLDEVTKKVMELDVQCKKKDRYIPPPELKGMVRTNIHLSPQKRVRGITINEWGSNTPKKGRKEPPPGDKGKGKSPVSDRMTNGSQAALSKLEDNQPLQSQMLCLNIRLEYRGFIDN</sequence>
<evidence type="ECO:0000313" key="2">
    <source>
        <dbReference type="EnsemblPlants" id="PGSC0003DMT400085954"/>
    </source>
</evidence>
<dbReference type="HOGENOM" id="CLU_1889427_0_0_1"/>
<dbReference type="Proteomes" id="UP000011115">
    <property type="component" value="Unassembled WGS sequence"/>
</dbReference>
<protein>
    <submittedName>
        <fullName evidence="2">Uncharacterized protein</fullName>
    </submittedName>
</protein>
<feature type="compositionally biased region" description="Basic and acidic residues" evidence="1">
    <location>
        <begin position="81"/>
        <end position="90"/>
    </location>
</feature>
<dbReference type="PaxDb" id="4113-PGSC0003DMT400085954"/>
<evidence type="ECO:0000256" key="1">
    <source>
        <dbReference type="SAM" id="MobiDB-lite"/>
    </source>
</evidence>
<name>M1DAN1_SOLTU</name>